<evidence type="ECO:0008006" key="4">
    <source>
        <dbReference type="Google" id="ProtNLM"/>
    </source>
</evidence>
<keyword evidence="1" id="KW-0812">Transmembrane</keyword>
<gene>
    <name evidence="2" type="ORF">GM668_24235</name>
</gene>
<comment type="caution">
    <text evidence="2">The sequence shown here is derived from an EMBL/GenBank/DDBJ whole genome shotgun (WGS) entry which is preliminary data.</text>
</comment>
<name>A0A6L6Q678_9BURK</name>
<evidence type="ECO:0000313" key="2">
    <source>
        <dbReference type="EMBL" id="MTW05190.1"/>
    </source>
</evidence>
<sequence>MADMEGIQRLTALLRADVLQRLRAPRVWALLAVLSGAAWFCFPPASSTYMILGVGGIYRGQYGSAWIGMALAMLCIWLSLLGFYAVRGSLARDIDTRVWQLLAATPMPRAVYLLGKWCGNLLVLLIVLAGATVAGLAAQLVRSEDRAIDLIELAKPLLLLALPLLSLTAMCALLFDLLPWLRRTAGNALFLVLWVATLAVTQQGLQSEQQRAGTRWPGDPFGVSVFDRTAHERLARQYAVDAAPGFCLACGMANKQPRMLDWHGWQPTAREAAGRATWLGVALGAVVLMASLLDWAAAQAGPPARGSATGAGYSLRWLDRLLQPLRGTAFGNVLALELQLALRQRRLWWWLSLMAAWAVQLLAKPGVAALALVAAWVLSLDLFARSGLREHGQGMGAVVFGASGAARRVGCARWLMLVLVGVLCGLPLLVRFGIGNAPLALAALAVILSLASWGLALGALTRSAHAFELLVCALAYLAIDGAPALNVAASPALTGAVHVALLPLSALILWRTWPGGRHA</sequence>
<keyword evidence="1" id="KW-0472">Membrane</keyword>
<evidence type="ECO:0000313" key="3">
    <source>
        <dbReference type="Proteomes" id="UP000484015"/>
    </source>
</evidence>
<protein>
    <recommendedName>
        <fullName evidence="4">ABC transporter permease</fullName>
    </recommendedName>
</protein>
<feature type="transmembrane region" description="Helical" evidence="1">
    <location>
        <begin position="491"/>
        <end position="510"/>
    </location>
</feature>
<organism evidence="2 3">
    <name type="scientific">Pseudoduganella ginsengisoli</name>
    <dbReference type="NCBI Taxonomy" id="1462440"/>
    <lineage>
        <taxon>Bacteria</taxon>
        <taxon>Pseudomonadati</taxon>
        <taxon>Pseudomonadota</taxon>
        <taxon>Betaproteobacteria</taxon>
        <taxon>Burkholderiales</taxon>
        <taxon>Oxalobacteraceae</taxon>
        <taxon>Telluria group</taxon>
        <taxon>Pseudoduganella</taxon>
    </lineage>
</organism>
<keyword evidence="3" id="KW-1185">Reference proteome</keyword>
<dbReference type="AlphaFoldDB" id="A0A6L6Q678"/>
<feature type="transmembrane region" description="Helical" evidence="1">
    <location>
        <begin position="440"/>
        <end position="460"/>
    </location>
</feature>
<feature type="transmembrane region" description="Helical" evidence="1">
    <location>
        <begin position="121"/>
        <end position="141"/>
    </location>
</feature>
<feature type="transmembrane region" description="Helical" evidence="1">
    <location>
        <begin position="414"/>
        <end position="434"/>
    </location>
</feature>
<dbReference type="EMBL" id="WNLA01000021">
    <property type="protein sequence ID" value="MTW05190.1"/>
    <property type="molecule type" value="Genomic_DNA"/>
</dbReference>
<evidence type="ECO:0000256" key="1">
    <source>
        <dbReference type="SAM" id="Phobius"/>
    </source>
</evidence>
<reference evidence="2 3" key="1">
    <citation type="submission" date="2019-11" db="EMBL/GenBank/DDBJ databases">
        <title>Type strains purchased from KCTC, JCM and DSMZ.</title>
        <authorList>
            <person name="Lu H."/>
        </authorList>
    </citation>
    <scope>NUCLEOTIDE SEQUENCE [LARGE SCALE GENOMIC DNA]</scope>
    <source>
        <strain evidence="2 3">KCTC 42409</strain>
    </source>
</reference>
<feature type="transmembrane region" description="Helical" evidence="1">
    <location>
        <begin position="27"/>
        <end position="45"/>
    </location>
</feature>
<dbReference type="RefSeq" id="WP_170305800.1">
    <property type="nucleotide sequence ID" value="NZ_WNLA01000021.1"/>
</dbReference>
<dbReference type="Proteomes" id="UP000484015">
    <property type="component" value="Unassembled WGS sequence"/>
</dbReference>
<feature type="transmembrane region" description="Helical" evidence="1">
    <location>
        <begin position="467"/>
        <end position="485"/>
    </location>
</feature>
<accession>A0A6L6Q678</accession>
<proteinExistence type="predicted"/>
<feature type="transmembrane region" description="Helical" evidence="1">
    <location>
        <begin position="153"/>
        <end position="175"/>
    </location>
</feature>
<keyword evidence="1" id="KW-1133">Transmembrane helix</keyword>
<feature type="transmembrane region" description="Helical" evidence="1">
    <location>
        <begin position="65"/>
        <end position="86"/>
    </location>
</feature>